<evidence type="ECO:0000313" key="2">
    <source>
        <dbReference type="Proteomes" id="UP001527882"/>
    </source>
</evidence>
<evidence type="ECO:0000313" key="1">
    <source>
        <dbReference type="EMBL" id="MCZ8516629.1"/>
    </source>
</evidence>
<accession>A0ABT4QIE1</accession>
<protein>
    <submittedName>
        <fullName evidence="1">Uncharacterized protein</fullName>
    </submittedName>
</protein>
<dbReference type="RefSeq" id="WP_269885162.1">
    <property type="nucleotide sequence ID" value="NZ_JAQAGZ010000025.1"/>
</dbReference>
<dbReference type="Proteomes" id="UP001527882">
    <property type="component" value="Unassembled WGS sequence"/>
</dbReference>
<comment type="caution">
    <text evidence="1">The sequence shown here is derived from an EMBL/GenBank/DDBJ whole genome shotgun (WGS) entry which is preliminary data.</text>
</comment>
<gene>
    <name evidence="1" type="ORF">O9H85_30445</name>
</gene>
<reference evidence="1 2" key="1">
    <citation type="submission" date="2022-12" db="EMBL/GenBank/DDBJ databases">
        <title>Draft genome sequence of Paenibacillus sp. dW9.</title>
        <authorList>
            <person name="Choi E.-W."/>
            <person name="Kim D.-U."/>
        </authorList>
    </citation>
    <scope>NUCLEOTIDE SEQUENCE [LARGE SCALE GENOMIC DNA]</scope>
    <source>
        <strain evidence="2">dW9</strain>
    </source>
</reference>
<name>A0ABT4QIE1_9BACL</name>
<keyword evidence="2" id="KW-1185">Reference proteome</keyword>
<organism evidence="1 2">
    <name type="scientific">Paenibacillus gyeongsangnamensis</name>
    <dbReference type="NCBI Taxonomy" id="3388067"/>
    <lineage>
        <taxon>Bacteria</taxon>
        <taxon>Bacillati</taxon>
        <taxon>Bacillota</taxon>
        <taxon>Bacilli</taxon>
        <taxon>Bacillales</taxon>
        <taxon>Paenibacillaceae</taxon>
        <taxon>Paenibacillus</taxon>
    </lineage>
</organism>
<proteinExistence type="predicted"/>
<dbReference type="EMBL" id="JAQAGZ010000025">
    <property type="protein sequence ID" value="MCZ8516629.1"/>
    <property type="molecule type" value="Genomic_DNA"/>
</dbReference>
<sequence>MAKQESINLIQFQKKFQSEEDCHQLGKLDTAEYSIEFSITDVTDVLSFALHIRGNDKAIDIIKTICHRTGWKALDGATGIIDFSSNPSNGFSKWRKFRNQILKGK</sequence>